<evidence type="ECO:0000313" key="3">
    <source>
        <dbReference type="Proteomes" id="UP001054945"/>
    </source>
</evidence>
<evidence type="ECO:0000313" key="2">
    <source>
        <dbReference type="EMBL" id="GIX88183.1"/>
    </source>
</evidence>
<comment type="caution">
    <text evidence="2">The sequence shown here is derived from an EMBL/GenBank/DDBJ whole genome shotgun (WGS) entry which is preliminary data.</text>
</comment>
<keyword evidence="2" id="KW-0238">DNA-binding</keyword>
<dbReference type="GO" id="GO:0003677">
    <property type="term" value="F:DNA binding"/>
    <property type="evidence" value="ECO:0007669"/>
    <property type="project" value="UniProtKB-KW"/>
</dbReference>
<proteinExistence type="predicted"/>
<feature type="region of interest" description="Disordered" evidence="1">
    <location>
        <begin position="1"/>
        <end position="32"/>
    </location>
</feature>
<keyword evidence="3" id="KW-1185">Reference proteome</keyword>
<gene>
    <name evidence="2" type="primary">Rfx5</name>
    <name evidence="2" type="ORF">CEXT_757241</name>
</gene>
<evidence type="ECO:0000256" key="1">
    <source>
        <dbReference type="SAM" id="MobiDB-lite"/>
    </source>
</evidence>
<protein>
    <submittedName>
        <fullName evidence="2">DNA-binding protein Rfx5</fullName>
    </submittedName>
</protein>
<dbReference type="EMBL" id="BPLR01021303">
    <property type="protein sequence ID" value="GIX88183.1"/>
    <property type="molecule type" value="Genomic_DNA"/>
</dbReference>
<accession>A0AAV4NTY1</accession>
<dbReference type="Proteomes" id="UP001054945">
    <property type="component" value="Unassembled WGS sequence"/>
</dbReference>
<reference evidence="2 3" key="1">
    <citation type="submission" date="2021-06" db="EMBL/GenBank/DDBJ databases">
        <title>Caerostris extrusa draft genome.</title>
        <authorList>
            <person name="Kono N."/>
            <person name="Arakawa K."/>
        </authorList>
    </citation>
    <scope>NUCLEOTIDE SEQUENCE [LARGE SCALE GENOMIC DNA]</scope>
</reference>
<feature type="compositionally biased region" description="Polar residues" evidence="1">
    <location>
        <begin position="7"/>
        <end position="30"/>
    </location>
</feature>
<name>A0AAV4NTY1_CAEEX</name>
<dbReference type="AlphaFoldDB" id="A0AAV4NTY1"/>
<sequence>MEYVNRQVYTSNSGRVNTYTQVPSVPQSPNTRRRAFNFMPISPRHTPVPENLNSTPKYIIACTKSVS</sequence>
<organism evidence="2 3">
    <name type="scientific">Caerostris extrusa</name>
    <name type="common">Bark spider</name>
    <name type="synonym">Caerostris bankana</name>
    <dbReference type="NCBI Taxonomy" id="172846"/>
    <lineage>
        <taxon>Eukaryota</taxon>
        <taxon>Metazoa</taxon>
        <taxon>Ecdysozoa</taxon>
        <taxon>Arthropoda</taxon>
        <taxon>Chelicerata</taxon>
        <taxon>Arachnida</taxon>
        <taxon>Araneae</taxon>
        <taxon>Araneomorphae</taxon>
        <taxon>Entelegynae</taxon>
        <taxon>Araneoidea</taxon>
        <taxon>Araneidae</taxon>
        <taxon>Caerostris</taxon>
    </lineage>
</organism>